<dbReference type="PANTHER" id="PTHR10937:SF4">
    <property type="entry name" value="GLUCOSAMINE-6-PHOSPHATE DEAMINASE"/>
    <property type="match status" value="1"/>
</dbReference>
<keyword evidence="4" id="KW-1185">Reference proteome</keyword>
<dbReference type="Gene3D" id="3.40.50.10490">
    <property type="entry name" value="Glucose-6-phosphate isomerase like protein, domain 1"/>
    <property type="match status" value="2"/>
</dbReference>
<dbReference type="Pfam" id="PF01380">
    <property type="entry name" value="SIS"/>
    <property type="match status" value="2"/>
</dbReference>
<dbReference type="SUPFAM" id="SSF53697">
    <property type="entry name" value="SIS domain"/>
    <property type="match status" value="1"/>
</dbReference>
<dbReference type="CDD" id="cd05008">
    <property type="entry name" value="SIS_GlmS_GlmD_1"/>
    <property type="match status" value="1"/>
</dbReference>
<sequence>MNHTYLEIHKQPITWEKTLSHLQQKAKTNQFLNKKYDEIIFTGCGSSYNLSLTASYLWQAINQERTRGVPASEIFLFPEGVFLPNQQYLLFGISRSGETSETIKALQTSEKENTTIDTVGITCEDNSTLIHYSKYQVITSEAHEESVVMTQSFSTMLLSLLFLALKKKENLPRALFELPSLLNELLPTGERIVQSLANDFSFEKFIFLGSGPFYGIAWEGSLKLKEMSLTPTETFHFLEFRHGPKSIVDEKTLIIALTSEKAFDLEKVVLSEMISLGATILNLGKKPLNLDKSKIVEIVFENPSLNDFFTPILDVVFLQLLGYFRACNKGLNPDKPKNLTKVVKLN</sequence>
<gene>
    <name evidence="3" type="ORF">QBE54_09595</name>
</gene>
<dbReference type="RefSeq" id="WP_369017975.1">
    <property type="nucleotide sequence ID" value="NZ_CP121689.1"/>
</dbReference>
<keyword evidence="1" id="KW-0677">Repeat</keyword>
<reference evidence="3 4" key="1">
    <citation type="submission" date="2023-03" db="EMBL/GenBank/DDBJ databases">
        <title>Novel Species.</title>
        <authorList>
            <person name="Ma S."/>
        </authorList>
    </citation>
    <scope>NUCLEOTIDE SEQUENCE [LARGE SCALE GENOMIC DNA]</scope>
    <source>
        <strain evidence="3 4">B11</strain>
    </source>
</reference>
<feature type="domain" description="SIS" evidence="2">
    <location>
        <begin position="28"/>
        <end position="175"/>
    </location>
</feature>
<dbReference type="EMBL" id="CP121689">
    <property type="protein sequence ID" value="WZL75826.1"/>
    <property type="molecule type" value="Genomic_DNA"/>
</dbReference>
<dbReference type="InterPro" id="IPR035490">
    <property type="entry name" value="GlmS/FrlB_SIS"/>
</dbReference>
<feature type="domain" description="SIS" evidence="2">
    <location>
        <begin position="192"/>
        <end position="336"/>
    </location>
</feature>
<dbReference type="Proteomes" id="UP001461341">
    <property type="component" value="Chromosome"/>
</dbReference>
<organism evidence="3 4">
    <name type="scientific">Thermatribacter velox</name>
    <dbReference type="NCBI Taxonomy" id="3039681"/>
    <lineage>
        <taxon>Bacteria</taxon>
        <taxon>Pseudomonadati</taxon>
        <taxon>Atribacterota</taxon>
        <taxon>Atribacteria</taxon>
        <taxon>Atribacterales</taxon>
        <taxon>Thermatribacteraceae</taxon>
        <taxon>Thermatribacter</taxon>
    </lineage>
</organism>
<evidence type="ECO:0000313" key="3">
    <source>
        <dbReference type="EMBL" id="WZL75826.1"/>
    </source>
</evidence>
<dbReference type="InterPro" id="IPR001347">
    <property type="entry name" value="SIS_dom"/>
</dbReference>
<evidence type="ECO:0000256" key="1">
    <source>
        <dbReference type="ARBA" id="ARBA00022737"/>
    </source>
</evidence>
<evidence type="ECO:0000313" key="4">
    <source>
        <dbReference type="Proteomes" id="UP001461341"/>
    </source>
</evidence>
<dbReference type="InterPro" id="IPR046348">
    <property type="entry name" value="SIS_dom_sf"/>
</dbReference>
<accession>A0ABZ2Y9Y3</accession>
<protein>
    <submittedName>
        <fullName evidence="3">SIS domain-containing protein</fullName>
    </submittedName>
</protein>
<dbReference type="InterPro" id="IPR035466">
    <property type="entry name" value="GlmS/AgaS_SIS"/>
</dbReference>
<proteinExistence type="predicted"/>
<dbReference type="PROSITE" id="PS51464">
    <property type="entry name" value="SIS"/>
    <property type="match status" value="2"/>
</dbReference>
<name>A0ABZ2Y9Y3_9BACT</name>
<dbReference type="CDD" id="cd05009">
    <property type="entry name" value="SIS_GlmS_GlmD_2"/>
    <property type="match status" value="1"/>
</dbReference>
<evidence type="ECO:0000259" key="2">
    <source>
        <dbReference type="PROSITE" id="PS51464"/>
    </source>
</evidence>
<dbReference type="PANTHER" id="PTHR10937">
    <property type="entry name" value="GLUCOSAMINE--FRUCTOSE-6-PHOSPHATE AMINOTRANSFERASE, ISOMERIZING"/>
    <property type="match status" value="1"/>
</dbReference>